<accession>A0A2G5H9S7</accession>
<evidence type="ECO:0000256" key="1">
    <source>
        <dbReference type="SAM" id="MobiDB-lite"/>
    </source>
</evidence>
<dbReference type="EMBL" id="CP134188">
    <property type="protein sequence ID" value="WPB02667.1"/>
    <property type="molecule type" value="Genomic_DNA"/>
</dbReference>
<evidence type="ECO:0000313" key="4">
    <source>
        <dbReference type="Proteomes" id="UP000230605"/>
    </source>
</evidence>
<dbReference type="OrthoDB" id="3649435at2759"/>
<dbReference type="EMBL" id="LKMD01000108">
    <property type="protein sequence ID" value="PIA89290.1"/>
    <property type="molecule type" value="Genomic_DNA"/>
</dbReference>
<sequence>MLRSDHQAAYAADAPHNDPTPLELSQHARSRGRPAENISQHADSTNELSQKSRSPVDKTGVALLTSAVGKSTFVYYSTEYGLVESQYKTGLSANASATPVKIANNAKPTSPIAAVGGPPGLSLYRTVFYFDNDNLLNFVNTTLNSDWSEPYIVFEDMIAEPNTRALSAIAGSCGNDALSGIRVYFGSSNGTIQEVGIYFGEAIGENLVGQWYKWNTFSGTDPKSGVASVLYVWSYAENSTKWDDGVDASETDRVIEGGSIAATSVGEGPDFIFYHAADGTAVGALCPPGASCLNFASRLKALAQAPVGYSIAATGDGGTALVVNQDELKASNILFTSVTLGGASDGTILST</sequence>
<name>A0A2G5H9S7_CERBT</name>
<protein>
    <submittedName>
        <fullName evidence="2">Uncharacterized protein</fullName>
    </submittedName>
</protein>
<evidence type="ECO:0000313" key="3">
    <source>
        <dbReference type="EMBL" id="WPB02667.1"/>
    </source>
</evidence>
<feature type="compositionally biased region" description="Polar residues" evidence="1">
    <location>
        <begin position="37"/>
        <end position="53"/>
    </location>
</feature>
<reference evidence="2 4" key="1">
    <citation type="submission" date="2015-10" db="EMBL/GenBank/DDBJ databases">
        <title>The cercosporin biosynthetic gene cluster was horizontally transferred to several fungal lineages and shown to be expanded in Cercospora beticola based on microsynteny with recipient genomes.</title>
        <authorList>
            <person name="De Jonge R."/>
            <person name="Ebert M.K."/>
            <person name="Suttle J.C."/>
            <person name="Jurick Ii W.M."/>
            <person name="Secor G.A."/>
            <person name="Thomma B.P."/>
            <person name="Van De Peer Y."/>
            <person name="Bolton M.D."/>
        </authorList>
    </citation>
    <scope>NUCLEOTIDE SEQUENCE [LARGE SCALE GENOMIC DNA]</scope>
    <source>
        <strain evidence="2 4">09-40</strain>
    </source>
</reference>
<organism evidence="2 4">
    <name type="scientific">Cercospora beticola</name>
    <name type="common">Sugarbeet leaf spot fungus</name>
    <dbReference type="NCBI Taxonomy" id="122368"/>
    <lineage>
        <taxon>Eukaryota</taxon>
        <taxon>Fungi</taxon>
        <taxon>Dikarya</taxon>
        <taxon>Ascomycota</taxon>
        <taxon>Pezizomycotina</taxon>
        <taxon>Dothideomycetes</taxon>
        <taxon>Dothideomycetidae</taxon>
        <taxon>Mycosphaerellales</taxon>
        <taxon>Mycosphaerellaceae</taxon>
        <taxon>Cercospora</taxon>
    </lineage>
</organism>
<dbReference type="Gene3D" id="2.120.10.70">
    <property type="entry name" value="Fucose-specific lectin"/>
    <property type="match status" value="1"/>
</dbReference>
<dbReference type="AlphaFoldDB" id="A0A2G5H9S7"/>
<dbReference type="Proteomes" id="UP001302367">
    <property type="component" value="Chromosome 5"/>
</dbReference>
<proteinExistence type="predicted"/>
<gene>
    <name evidence="2" type="ORF">CB0940_06755</name>
    <name evidence="3" type="ORF">RHO25_007303</name>
</gene>
<dbReference type="Proteomes" id="UP000230605">
    <property type="component" value="Chromosome 5"/>
</dbReference>
<evidence type="ECO:0000313" key="5">
    <source>
        <dbReference type="Proteomes" id="UP001302367"/>
    </source>
</evidence>
<reference evidence="3 5" key="2">
    <citation type="submission" date="2023-09" db="EMBL/GenBank/DDBJ databases">
        <title>Complete-Gapless Cercospora beticola genome.</title>
        <authorList>
            <person name="Wyatt N.A."/>
            <person name="Spanner R.E."/>
            <person name="Bolton M.D."/>
        </authorList>
    </citation>
    <scope>NUCLEOTIDE SEQUENCE [LARGE SCALE GENOMIC DNA]</scope>
    <source>
        <strain evidence="3">Cb09-40</strain>
    </source>
</reference>
<feature type="region of interest" description="Disordered" evidence="1">
    <location>
        <begin position="1"/>
        <end position="56"/>
    </location>
</feature>
<keyword evidence="5" id="KW-1185">Reference proteome</keyword>
<evidence type="ECO:0000313" key="2">
    <source>
        <dbReference type="EMBL" id="PIA89290.1"/>
    </source>
</evidence>
<dbReference type="SUPFAM" id="SSF89372">
    <property type="entry name" value="Fucose-specific lectin"/>
    <property type="match status" value="1"/>
</dbReference>